<comment type="catalytic activity">
    <reaction evidence="1 12 14">
        <text>1-(5-phospho-beta-D-ribosyl)-5-[(5-phospho-beta-D-ribosylamino)methylideneamino]imidazole-4-carboxamide = 5-[(5-phospho-1-deoxy-D-ribulos-1-ylimino)methylamino]-1-(5-phospho-beta-D-ribosyl)imidazole-4-carboxamide</text>
        <dbReference type="Rhea" id="RHEA:15469"/>
        <dbReference type="ChEBI" id="CHEBI:58435"/>
        <dbReference type="ChEBI" id="CHEBI:58525"/>
        <dbReference type="EC" id="5.3.1.16"/>
    </reaction>
</comment>
<keyword evidence="16" id="KW-1185">Reference proteome</keyword>
<dbReference type="InterPro" id="IPR013785">
    <property type="entry name" value="Aldolase_TIM"/>
</dbReference>
<dbReference type="FunFam" id="3.20.20.70:FF:000009">
    <property type="entry name" value="1-(5-phosphoribosyl)-5-[(5-phosphoribosylamino)methylideneamino] imidazole-4-carboxamide isomerase"/>
    <property type="match status" value="1"/>
</dbReference>
<reference evidence="15" key="1">
    <citation type="submission" date="2017-05" db="EMBL/GenBank/DDBJ databases">
        <authorList>
            <person name="Varghese N."/>
            <person name="Submissions S."/>
        </authorList>
    </citation>
    <scope>NUCLEOTIDE SEQUENCE</scope>
    <source>
        <strain evidence="15">Su22</strain>
    </source>
</reference>
<dbReference type="InterPro" id="IPR023016">
    <property type="entry name" value="HisA/PriA"/>
</dbReference>
<gene>
    <name evidence="12" type="primary">hisA</name>
    <name evidence="15" type="ORF">SAMN06296020_105206</name>
</gene>
<dbReference type="GO" id="GO:0000105">
    <property type="term" value="P:L-histidine biosynthetic process"/>
    <property type="evidence" value="ECO:0007669"/>
    <property type="project" value="UniProtKB-UniRule"/>
</dbReference>
<dbReference type="Gene3D" id="3.20.20.70">
    <property type="entry name" value="Aldolase class I"/>
    <property type="match status" value="1"/>
</dbReference>
<organism evidence="15 16">
    <name type="scientific">Anoxynatronum buryatiense</name>
    <dbReference type="NCBI Taxonomy" id="489973"/>
    <lineage>
        <taxon>Bacteria</taxon>
        <taxon>Bacillati</taxon>
        <taxon>Bacillota</taxon>
        <taxon>Clostridia</taxon>
        <taxon>Eubacteriales</taxon>
        <taxon>Clostridiaceae</taxon>
        <taxon>Anoxynatronum</taxon>
    </lineage>
</organism>
<protein>
    <recommendedName>
        <fullName evidence="6 12">1-(5-phosphoribosyl)-5-[(5-phosphoribosylamino)methylideneamino] imidazole-4-carboxamide isomerase</fullName>
        <ecNumber evidence="5 12">5.3.1.16</ecNumber>
    </recommendedName>
    <alternativeName>
        <fullName evidence="11 12">Phosphoribosylformimino-5-aminoimidazole carboxamide ribotide isomerase</fullName>
    </alternativeName>
</protein>
<evidence type="ECO:0000256" key="13">
    <source>
        <dbReference type="RuleBase" id="RU003657"/>
    </source>
</evidence>
<dbReference type="HAMAP" id="MF_01014">
    <property type="entry name" value="HisA"/>
    <property type="match status" value="1"/>
</dbReference>
<comment type="subcellular location">
    <subcellularLocation>
        <location evidence="2 12 14">Cytoplasm</location>
    </subcellularLocation>
</comment>
<dbReference type="Pfam" id="PF00977">
    <property type="entry name" value="His_biosynth"/>
    <property type="match status" value="1"/>
</dbReference>
<dbReference type="AlphaFoldDB" id="A0AA46AIX6"/>
<evidence type="ECO:0000256" key="4">
    <source>
        <dbReference type="ARBA" id="ARBA00009667"/>
    </source>
</evidence>
<comment type="similarity">
    <text evidence="4 12 13">Belongs to the HisA/HisF family.</text>
</comment>
<evidence type="ECO:0000256" key="2">
    <source>
        <dbReference type="ARBA" id="ARBA00004496"/>
    </source>
</evidence>
<keyword evidence="9 12" id="KW-0368">Histidine biosynthesis</keyword>
<dbReference type="CDD" id="cd04732">
    <property type="entry name" value="HisA"/>
    <property type="match status" value="1"/>
</dbReference>
<evidence type="ECO:0000256" key="1">
    <source>
        <dbReference type="ARBA" id="ARBA00000901"/>
    </source>
</evidence>
<dbReference type="GO" id="GO:0003949">
    <property type="term" value="F:1-(5-phosphoribosyl)-5-[(5-phosphoribosylamino)methylideneamino]imidazole-4-carboxamide isomerase activity"/>
    <property type="evidence" value="ECO:0007669"/>
    <property type="project" value="UniProtKB-UniRule"/>
</dbReference>
<evidence type="ECO:0000256" key="6">
    <source>
        <dbReference type="ARBA" id="ARBA00018464"/>
    </source>
</evidence>
<keyword evidence="10 12" id="KW-0413">Isomerase</keyword>
<evidence type="ECO:0000313" key="15">
    <source>
        <dbReference type="EMBL" id="SMP54975.1"/>
    </source>
</evidence>
<name>A0AA46AIX6_9CLOT</name>
<evidence type="ECO:0000256" key="11">
    <source>
        <dbReference type="ARBA" id="ARBA00030547"/>
    </source>
</evidence>
<dbReference type="GO" id="GO:0005737">
    <property type="term" value="C:cytoplasm"/>
    <property type="evidence" value="ECO:0007669"/>
    <property type="project" value="UniProtKB-SubCell"/>
</dbReference>
<dbReference type="PANTHER" id="PTHR43090">
    <property type="entry name" value="1-(5-PHOSPHORIBOSYL)-5-[(5-PHOSPHORIBOSYLAMINO)METHYLIDENEAMINO] IMIDAZOLE-4-CARBOXAMIDE ISOMERASE"/>
    <property type="match status" value="1"/>
</dbReference>
<feature type="active site" description="Proton donor" evidence="12">
    <location>
        <position position="129"/>
    </location>
</feature>
<evidence type="ECO:0000256" key="5">
    <source>
        <dbReference type="ARBA" id="ARBA00012550"/>
    </source>
</evidence>
<dbReference type="EC" id="5.3.1.16" evidence="5 12"/>
<dbReference type="GO" id="GO:0000162">
    <property type="term" value="P:L-tryptophan biosynthetic process"/>
    <property type="evidence" value="ECO:0007669"/>
    <property type="project" value="TreeGrafter"/>
</dbReference>
<evidence type="ECO:0000313" key="16">
    <source>
        <dbReference type="Proteomes" id="UP001158066"/>
    </source>
</evidence>
<accession>A0AA46AIX6</accession>
<comment type="caution">
    <text evidence="15">The sequence shown here is derived from an EMBL/GenBank/DDBJ whole genome shotgun (WGS) entry which is preliminary data.</text>
</comment>
<dbReference type="InterPro" id="IPR006062">
    <property type="entry name" value="His_biosynth"/>
</dbReference>
<evidence type="ECO:0000256" key="12">
    <source>
        <dbReference type="HAMAP-Rule" id="MF_01014"/>
    </source>
</evidence>
<dbReference type="InterPro" id="IPR011060">
    <property type="entry name" value="RibuloseP-bd_barrel"/>
</dbReference>
<evidence type="ECO:0000256" key="14">
    <source>
        <dbReference type="RuleBase" id="RU003658"/>
    </source>
</evidence>
<dbReference type="EMBL" id="FXUF01000005">
    <property type="protein sequence ID" value="SMP54975.1"/>
    <property type="molecule type" value="Genomic_DNA"/>
</dbReference>
<dbReference type="InterPro" id="IPR006063">
    <property type="entry name" value="HisA_bact_arch"/>
</dbReference>
<keyword evidence="7 12" id="KW-0963">Cytoplasm</keyword>
<dbReference type="NCBIfam" id="NF010112">
    <property type="entry name" value="PRK13585.1"/>
    <property type="match status" value="1"/>
</dbReference>
<dbReference type="RefSeq" id="WP_283409121.1">
    <property type="nucleotide sequence ID" value="NZ_FXUF01000005.1"/>
</dbReference>
<dbReference type="PANTHER" id="PTHR43090:SF2">
    <property type="entry name" value="1-(5-PHOSPHORIBOSYL)-5-[(5-PHOSPHORIBOSYLAMINO)METHYLIDENEAMINO] IMIDAZOLE-4-CARBOXAMIDE ISOMERASE"/>
    <property type="match status" value="1"/>
</dbReference>
<evidence type="ECO:0000256" key="8">
    <source>
        <dbReference type="ARBA" id="ARBA00022605"/>
    </source>
</evidence>
<proteinExistence type="inferred from homology"/>
<comment type="pathway">
    <text evidence="3 12 14">Amino-acid biosynthesis; L-histidine biosynthesis; L-histidine from 5-phospho-alpha-D-ribose 1-diphosphate: step 4/9.</text>
</comment>
<dbReference type="NCBIfam" id="TIGR00007">
    <property type="entry name" value="1-(5-phosphoribosyl)-5-[(5-phosphoribosylamino)methylideneamino]imidazole-4-carboxamide isomerase"/>
    <property type="match status" value="1"/>
</dbReference>
<evidence type="ECO:0000256" key="7">
    <source>
        <dbReference type="ARBA" id="ARBA00022490"/>
    </source>
</evidence>
<dbReference type="SUPFAM" id="SSF51366">
    <property type="entry name" value="Ribulose-phoshate binding barrel"/>
    <property type="match status" value="1"/>
</dbReference>
<evidence type="ECO:0000256" key="3">
    <source>
        <dbReference type="ARBA" id="ARBA00005133"/>
    </source>
</evidence>
<sequence length="238" mass="26192">MLIYPAIDIKDGKCVRLTQGIKTAETVYFQEPWKVAQRFEDAGAQRLHVIDLDGAFEGESRNLAAIRKIIETVKIPLQTGGGIRSLERLEQLFDIGVWRCILGTKALEDPHMLQQALERYGDGMVVSVDAKNGLVAVDGWTRVGTREAMDFARELEAMGLKTLVYTDISRDGMMKGPNLQAIEKLRKAVSLEIIASGGVSCLQDLLNLRELGVEGAIVGKALYEGAVTLQQMEEAMKA</sequence>
<keyword evidence="8 12" id="KW-0028">Amino-acid biosynthesis</keyword>
<feature type="active site" description="Proton acceptor" evidence="12">
    <location>
        <position position="8"/>
    </location>
</feature>
<evidence type="ECO:0000256" key="10">
    <source>
        <dbReference type="ARBA" id="ARBA00023235"/>
    </source>
</evidence>
<dbReference type="Proteomes" id="UP001158066">
    <property type="component" value="Unassembled WGS sequence"/>
</dbReference>
<evidence type="ECO:0000256" key="9">
    <source>
        <dbReference type="ARBA" id="ARBA00023102"/>
    </source>
</evidence>
<dbReference type="InterPro" id="IPR044524">
    <property type="entry name" value="Isoase_HisA-like"/>
</dbReference>